<dbReference type="Pfam" id="PF22935">
    <property type="entry name" value="RM44_endonuclase"/>
    <property type="match status" value="1"/>
</dbReference>
<keyword evidence="4" id="KW-0689">Ribosomal protein</keyword>
<dbReference type="GO" id="GO:0005762">
    <property type="term" value="C:mitochondrial large ribosomal subunit"/>
    <property type="evidence" value="ECO:0007669"/>
    <property type="project" value="TreeGrafter"/>
</dbReference>
<protein>
    <recommendedName>
        <fullName evidence="8">Large ribosomal subunit protein mL44</fullName>
    </recommendedName>
</protein>
<dbReference type="CDD" id="cd19874">
    <property type="entry name" value="DSRM_MRPL44"/>
    <property type="match status" value="1"/>
</dbReference>
<evidence type="ECO:0000313" key="12">
    <source>
        <dbReference type="Proteomes" id="UP000694845"/>
    </source>
</evidence>
<evidence type="ECO:0000256" key="7">
    <source>
        <dbReference type="ARBA" id="ARBA00024034"/>
    </source>
</evidence>
<evidence type="ECO:0000256" key="6">
    <source>
        <dbReference type="ARBA" id="ARBA00023274"/>
    </source>
</evidence>
<dbReference type="SUPFAM" id="SSF69065">
    <property type="entry name" value="RNase III domain-like"/>
    <property type="match status" value="1"/>
</dbReference>
<reference evidence="13" key="1">
    <citation type="submission" date="2025-08" db="UniProtKB">
        <authorList>
            <consortium name="RefSeq"/>
        </authorList>
    </citation>
    <scope>IDENTIFICATION</scope>
</reference>
<organism evidence="12 13">
    <name type="scientific">Acanthaster planci</name>
    <name type="common">Crown-of-thorns starfish</name>
    <dbReference type="NCBI Taxonomy" id="133434"/>
    <lineage>
        <taxon>Eukaryota</taxon>
        <taxon>Metazoa</taxon>
        <taxon>Echinodermata</taxon>
        <taxon>Eleutherozoa</taxon>
        <taxon>Asterozoa</taxon>
        <taxon>Asteroidea</taxon>
        <taxon>Valvatacea</taxon>
        <taxon>Valvatida</taxon>
        <taxon>Acanthasteridae</taxon>
        <taxon>Acanthaster</taxon>
    </lineage>
</organism>
<dbReference type="GO" id="GO:0006396">
    <property type="term" value="P:RNA processing"/>
    <property type="evidence" value="ECO:0007669"/>
    <property type="project" value="InterPro"/>
</dbReference>
<dbReference type="GO" id="GO:0003725">
    <property type="term" value="F:double-stranded RNA binding"/>
    <property type="evidence" value="ECO:0007669"/>
    <property type="project" value="InterPro"/>
</dbReference>
<dbReference type="InterPro" id="IPR036389">
    <property type="entry name" value="RNase_III_sf"/>
</dbReference>
<dbReference type="Gene3D" id="1.10.1520.10">
    <property type="entry name" value="Ribonuclease III domain"/>
    <property type="match status" value="1"/>
</dbReference>
<comment type="subcellular location">
    <subcellularLocation>
        <location evidence="1">Mitochondrion</location>
    </subcellularLocation>
</comment>
<accession>A0A8B7Y1P7</accession>
<evidence type="ECO:0000256" key="5">
    <source>
        <dbReference type="ARBA" id="ARBA00023128"/>
    </source>
</evidence>
<dbReference type="Proteomes" id="UP000694845">
    <property type="component" value="Unplaced"/>
</dbReference>
<dbReference type="AlphaFoldDB" id="A0A8B7Y1P7"/>
<dbReference type="FunFam" id="1.10.1520.10:FF:000039">
    <property type="entry name" value="39S ribosomal protein L44, mitochondrial"/>
    <property type="match status" value="1"/>
</dbReference>
<dbReference type="KEGG" id="aplc:110976695"/>
<dbReference type="RefSeq" id="XP_022085881.1">
    <property type="nucleotide sequence ID" value="XM_022230189.1"/>
</dbReference>
<keyword evidence="6" id="KW-0687">Ribonucleoprotein</keyword>
<dbReference type="Gene3D" id="3.30.160.20">
    <property type="match status" value="1"/>
</dbReference>
<dbReference type="GO" id="GO:0004525">
    <property type="term" value="F:ribonuclease III activity"/>
    <property type="evidence" value="ECO:0007669"/>
    <property type="project" value="InterPro"/>
</dbReference>
<dbReference type="PANTHER" id="PTHR11207:SF5">
    <property type="entry name" value="LARGE RIBOSOMAL SUBUNIT PROTEIN ML44"/>
    <property type="match status" value="1"/>
</dbReference>
<name>A0A8B7Y1P7_ACAPL</name>
<dbReference type="InterPro" id="IPR014720">
    <property type="entry name" value="dsRBD_dom"/>
</dbReference>
<comment type="similarity">
    <text evidence="7">Belongs to the ribonuclease III family. Mitochondrion-specific ribosomal protein mL44 subfamily.</text>
</comment>
<keyword evidence="3" id="KW-0809">Transit peptide</keyword>
<evidence type="ECO:0000256" key="8">
    <source>
        <dbReference type="ARBA" id="ARBA00035187"/>
    </source>
</evidence>
<dbReference type="PROSITE" id="PS50137">
    <property type="entry name" value="DS_RBD"/>
    <property type="match status" value="1"/>
</dbReference>
<feature type="domain" description="RNase III" evidence="11">
    <location>
        <begin position="78"/>
        <end position="213"/>
    </location>
</feature>
<dbReference type="InterPro" id="IPR044444">
    <property type="entry name" value="Ribosomal_mL44_DSRM_metazoa"/>
</dbReference>
<evidence type="ECO:0000256" key="3">
    <source>
        <dbReference type="ARBA" id="ARBA00022946"/>
    </source>
</evidence>
<proteinExistence type="inferred from homology"/>
<dbReference type="FunFam" id="3.30.160.20:FF:000037">
    <property type="entry name" value="39S ribosomal protein L44, mitochondrial"/>
    <property type="match status" value="1"/>
</dbReference>
<dbReference type="CTD" id="65080"/>
<dbReference type="GO" id="GO:0070125">
    <property type="term" value="P:mitochondrial translational elongation"/>
    <property type="evidence" value="ECO:0007669"/>
    <property type="project" value="TreeGrafter"/>
</dbReference>
<keyword evidence="5" id="KW-0496">Mitochondrion</keyword>
<dbReference type="OrthoDB" id="444135at2759"/>
<evidence type="ECO:0000256" key="4">
    <source>
        <dbReference type="ARBA" id="ARBA00022980"/>
    </source>
</evidence>
<keyword evidence="2 9" id="KW-0694">RNA-binding</keyword>
<dbReference type="InterPro" id="IPR000999">
    <property type="entry name" value="RNase_III_dom"/>
</dbReference>
<dbReference type="OMA" id="RHIKRWV"/>
<dbReference type="Pfam" id="PF22892">
    <property type="entry name" value="DSRM_MRPL44"/>
    <property type="match status" value="1"/>
</dbReference>
<sequence>MATVCTRHVLTYARQLTNSFVQRKSLPVTRVEVRYHARWFAPFLFALQRQIKAIKQKYGPEEKKPRSHQENWDYDSELYAFGKRLGEDFTDATLRTALTDQSYVEQEETRREEMGVTGDSVKLEIEDNQELAQTGGVFISDYIKAYLRRVYPKLPDEGICAVSDYLTRPELLVHVGSHLGLRDIILCAGFPTPPEVASSALQAIVGAILQDTSAERAGLFVRDFLLSQLVDKDINELWPITNPMGLLVELLEREGRAPPEVRLLRQVGTSTIMPLYMVGVYSDRKLLGWGPGETLAIAEEEAARVALKHIFGTTENSPPLPLDSVKFKQLNVAVVEEVRRGRLGGQSAI</sequence>
<evidence type="ECO:0000256" key="9">
    <source>
        <dbReference type="PROSITE-ProRule" id="PRU00266"/>
    </source>
</evidence>
<dbReference type="InterPro" id="IPR055189">
    <property type="entry name" value="RM44_endonuclase"/>
</dbReference>
<evidence type="ECO:0000313" key="13">
    <source>
        <dbReference type="RefSeq" id="XP_022085881.1"/>
    </source>
</evidence>
<dbReference type="GO" id="GO:0070877">
    <property type="term" value="C:microprocessor complex"/>
    <property type="evidence" value="ECO:0007669"/>
    <property type="project" value="TreeGrafter"/>
</dbReference>
<dbReference type="GeneID" id="110976695"/>
<evidence type="ECO:0000256" key="2">
    <source>
        <dbReference type="ARBA" id="ARBA00022884"/>
    </source>
</evidence>
<dbReference type="PROSITE" id="PS50142">
    <property type="entry name" value="RNASE_3_2"/>
    <property type="match status" value="1"/>
</dbReference>
<evidence type="ECO:0000259" key="10">
    <source>
        <dbReference type="PROSITE" id="PS50137"/>
    </source>
</evidence>
<keyword evidence="12" id="KW-1185">Reference proteome</keyword>
<evidence type="ECO:0000259" key="11">
    <source>
        <dbReference type="PROSITE" id="PS50142"/>
    </source>
</evidence>
<feature type="domain" description="DRBM" evidence="10">
    <location>
        <begin position="242"/>
        <end position="312"/>
    </location>
</feature>
<evidence type="ECO:0000256" key="1">
    <source>
        <dbReference type="ARBA" id="ARBA00004173"/>
    </source>
</evidence>
<dbReference type="PANTHER" id="PTHR11207">
    <property type="entry name" value="RIBONUCLEASE III"/>
    <property type="match status" value="1"/>
</dbReference>
<gene>
    <name evidence="13" type="primary">LOC110976695</name>
</gene>
<dbReference type="SUPFAM" id="SSF54768">
    <property type="entry name" value="dsRNA-binding domain-like"/>
    <property type="match status" value="1"/>
</dbReference>